<accession>A0A0C9ULM6</accession>
<evidence type="ECO:0000313" key="3">
    <source>
        <dbReference type="Proteomes" id="UP000054279"/>
    </source>
</evidence>
<keyword evidence="3" id="KW-1185">Reference proteome</keyword>
<name>A0A0C9ULM6_SPHS4</name>
<proteinExistence type="predicted"/>
<sequence length="113" mass="12018">MRFQLSTILSLSVLAFFSMSDIAIVYDDSSIAQFNYGDCLEAIKDDGTPVSSAQFSDNTVCNVFHEPDCNGASVPVPLPATITVPNPFGSLTVVIRSARCKAGSVRLVGRIDG</sequence>
<gene>
    <name evidence="2" type="ORF">M422DRAFT_272585</name>
</gene>
<feature type="chain" id="PRO_5002221158" evidence="1">
    <location>
        <begin position="24"/>
        <end position="113"/>
    </location>
</feature>
<dbReference type="EMBL" id="KN837373">
    <property type="protein sequence ID" value="KIJ26346.1"/>
    <property type="molecule type" value="Genomic_DNA"/>
</dbReference>
<protein>
    <submittedName>
        <fullName evidence="2">Uncharacterized protein</fullName>
    </submittedName>
</protein>
<evidence type="ECO:0000313" key="2">
    <source>
        <dbReference type="EMBL" id="KIJ26346.1"/>
    </source>
</evidence>
<dbReference type="AlphaFoldDB" id="A0A0C9ULM6"/>
<evidence type="ECO:0000256" key="1">
    <source>
        <dbReference type="SAM" id="SignalP"/>
    </source>
</evidence>
<keyword evidence="1" id="KW-0732">Signal</keyword>
<reference evidence="2 3" key="1">
    <citation type="submission" date="2014-06" db="EMBL/GenBank/DDBJ databases">
        <title>Evolutionary Origins and Diversification of the Mycorrhizal Mutualists.</title>
        <authorList>
            <consortium name="DOE Joint Genome Institute"/>
            <consortium name="Mycorrhizal Genomics Consortium"/>
            <person name="Kohler A."/>
            <person name="Kuo A."/>
            <person name="Nagy L.G."/>
            <person name="Floudas D."/>
            <person name="Copeland A."/>
            <person name="Barry K.W."/>
            <person name="Cichocki N."/>
            <person name="Veneault-Fourrey C."/>
            <person name="LaButti K."/>
            <person name="Lindquist E.A."/>
            <person name="Lipzen A."/>
            <person name="Lundell T."/>
            <person name="Morin E."/>
            <person name="Murat C."/>
            <person name="Riley R."/>
            <person name="Ohm R."/>
            <person name="Sun H."/>
            <person name="Tunlid A."/>
            <person name="Henrissat B."/>
            <person name="Grigoriev I.V."/>
            <person name="Hibbett D.S."/>
            <person name="Martin F."/>
        </authorList>
    </citation>
    <scope>NUCLEOTIDE SEQUENCE [LARGE SCALE GENOMIC DNA]</scope>
    <source>
        <strain evidence="2 3">SS14</strain>
    </source>
</reference>
<organism evidence="2 3">
    <name type="scientific">Sphaerobolus stellatus (strain SS14)</name>
    <dbReference type="NCBI Taxonomy" id="990650"/>
    <lineage>
        <taxon>Eukaryota</taxon>
        <taxon>Fungi</taxon>
        <taxon>Dikarya</taxon>
        <taxon>Basidiomycota</taxon>
        <taxon>Agaricomycotina</taxon>
        <taxon>Agaricomycetes</taxon>
        <taxon>Phallomycetidae</taxon>
        <taxon>Geastrales</taxon>
        <taxon>Sphaerobolaceae</taxon>
        <taxon>Sphaerobolus</taxon>
    </lineage>
</organism>
<dbReference type="HOGENOM" id="CLU_171285_0_0_1"/>
<dbReference type="Proteomes" id="UP000054279">
    <property type="component" value="Unassembled WGS sequence"/>
</dbReference>
<feature type="signal peptide" evidence="1">
    <location>
        <begin position="1"/>
        <end position="23"/>
    </location>
</feature>